<dbReference type="EMBL" id="ABOO01000050">
    <property type="protein sequence ID" value="EDT70475.1"/>
    <property type="molecule type" value="Genomic_DNA"/>
</dbReference>
<dbReference type="AlphaFoldDB" id="B1V6V0"/>
<organism evidence="2 3">
    <name type="scientific">Clostridium perfringens D str. JGS1721</name>
    <dbReference type="NCBI Taxonomy" id="488537"/>
    <lineage>
        <taxon>Bacteria</taxon>
        <taxon>Bacillati</taxon>
        <taxon>Bacillota</taxon>
        <taxon>Clostridia</taxon>
        <taxon>Eubacteriales</taxon>
        <taxon>Clostridiaceae</taxon>
        <taxon>Clostridium</taxon>
    </lineage>
</organism>
<accession>B1V6V0</accession>
<gene>
    <name evidence="2" type="ORF">CJD_A0363</name>
    <name evidence="1" type="ORF">CJD_A0588</name>
</gene>
<sequence length="42" mass="4844">MAKKENLIKKMIKRKLKKKILAFLLSSTGLAIAQRQLCLLLF</sequence>
<evidence type="ECO:0000313" key="3">
    <source>
        <dbReference type="Proteomes" id="UP000003188"/>
    </source>
</evidence>
<evidence type="ECO:0000313" key="1">
    <source>
        <dbReference type="EMBL" id="EDT70104.1"/>
    </source>
</evidence>
<comment type="caution">
    <text evidence="2">The sequence shown here is derived from an EMBL/GenBank/DDBJ whole genome shotgun (WGS) entry which is preliminary data.</text>
</comment>
<proteinExistence type="predicted"/>
<protein>
    <submittedName>
        <fullName evidence="2">Uncharacterized protein</fullName>
    </submittedName>
</protein>
<dbReference type="EMBL" id="ABOO01000080">
    <property type="protein sequence ID" value="EDT70104.1"/>
    <property type="molecule type" value="Genomic_DNA"/>
</dbReference>
<dbReference type="Proteomes" id="UP000003188">
    <property type="component" value="Unassembled WGS sequence"/>
</dbReference>
<reference evidence="2 3" key="1">
    <citation type="submission" date="2008-03" db="EMBL/GenBank/DDBJ databases">
        <authorList>
            <person name="Paulsen I."/>
            <person name="Sebastian Y."/>
        </authorList>
    </citation>
    <scope>NUCLEOTIDE SEQUENCE [LARGE SCALE GENOMIC DNA]</scope>
    <source>
        <strain evidence="3">D str. JGS1721</strain>
        <strain evidence="2">JGS1721</strain>
    </source>
</reference>
<evidence type="ECO:0000313" key="2">
    <source>
        <dbReference type="EMBL" id="EDT70475.1"/>
    </source>
</evidence>
<feature type="non-terminal residue" evidence="2">
    <location>
        <position position="42"/>
    </location>
</feature>
<name>B1V6V0_CLOPF</name>